<keyword evidence="1" id="KW-1133">Transmembrane helix</keyword>
<organism evidence="2 3">
    <name type="scientific">Domibacillus enclensis</name>
    <dbReference type="NCBI Taxonomy" id="1017273"/>
    <lineage>
        <taxon>Bacteria</taxon>
        <taxon>Bacillati</taxon>
        <taxon>Bacillota</taxon>
        <taxon>Bacilli</taxon>
        <taxon>Bacillales</taxon>
        <taxon>Bacillaceae</taxon>
        <taxon>Domibacillus</taxon>
    </lineage>
</organism>
<dbReference type="Proteomes" id="UP000215545">
    <property type="component" value="Unassembled WGS sequence"/>
</dbReference>
<dbReference type="Pfam" id="PF04854">
    <property type="entry name" value="DUF624"/>
    <property type="match status" value="1"/>
</dbReference>
<protein>
    <recommendedName>
        <fullName evidence="4">Membrane protein YesL</fullName>
    </recommendedName>
</protein>
<gene>
    <name evidence="2" type="ORF">B1B05_14875</name>
</gene>
<evidence type="ECO:0008006" key="4">
    <source>
        <dbReference type="Google" id="ProtNLM"/>
    </source>
</evidence>
<sequence>MSRYNLNGGDRMQMGGMLGSVHRVAGWLTKGAGVNLLWFLCNAPLFFIVMDILMNGGQLEAGIGALLVLVPLLLFPSTAALFGVVRKWVLQEDEPAWAFFRYFKENVWQSLTGGVFFTIVWTGWLAQSSSFPLVVFWLISGWLSAWTLFFFAFQVHFHLKTVHIIKNALVMTAIRPLSVFMTAGITFTLVYIWSIYPFLLPFCSAVVLAYISFGVFHRFSEQRFPHH</sequence>
<comment type="caution">
    <text evidence="2">The sequence shown here is derived from an EMBL/GenBank/DDBJ whole genome shotgun (WGS) entry which is preliminary data.</text>
</comment>
<dbReference type="InterPro" id="IPR006938">
    <property type="entry name" value="DUF624"/>
</dbReference>
<evidence type="ECO:0000313" key="2">
    <source>
        <dbReference type="EMBL" id="OXS75809.1"/>
    </source>
</evidence>
<proteinExistence type="predicted"/>
<feature type="transmembrane region" description="Helical" evidence="1">
    <location>
        <begin position="198"/>
        <end position="216"/>
    </location>
</feature>
<evidence type="ECO:0000313" key="3">
    <source>
        <dbReference type="Proteomes" id="UP000215545"/>
    </source>
</evidence>
<keyword evidence="1" id="KW-0472">Membrane</keyword>
<feature type="transmembrane region" description="Helical" evidence="1">
    <location>
        <begin position="61"/>
        <end position="85"/>
    </location>
</feature>
<feature type="transmembrane region" description="Helical" evidence="1">
    <location>
        <begin position="106"/>
        <end position="125"/>
    </location>
</feature>
<feature type="transmembrane region" description="Helical" evidence="1">
    <location>
        <begin position="36"/>
        <end position="55"/>
    </location>
</feature>
<feature type="transmembrane region" description="Helical" evidence="1">
    <location>
        <begin position="173"/>
        <end position="192"/>
    </location>
</feature>
<reference evidence="3" key="1">
    <citation type="submission" date="2017-03" db="EMBL/GenBank/DDBJ databases">
        <title>Bacillus sp. V-88(T) DSM27956, whole genome shotgun sequencing project.</title>
        <authorList>
            <person name="Dastager S.G."/>
            <person name="Neurgaonkar P.S."/>
            <person name="Dharne M.S."/>
        </authorList>
    </citation>
    <scope>NUCLEOTIDE SEQUENCE [LARGE SCALE GENOMIC DNA]</scope>
    <source>
        <strain evidence="3">DSM 25145</strain>
    </source>
</reference>
<name>A0ABX4E660_9BACI</name>
<evidence type="ECO:0000256" key="1">
    <source>
        <dbReference type="SAM" id="Phobius"/>
    </source>
</evidence>
<keyword evidence="3" id="KW-1185">Reference proteome</keyword>
<feature type="transmembrane region" description="Helical" evidence="1">
    <location>
        <begin position="131"/>
        <end position="153"/>
    </location>
</feature>
<keyword evidence="1" id="KW-0812">Transmembrane</keyword>
<dbReference type="EMBL" id="MWSK01000007">
    <property type="protein sequence ID" value="OXS75809.1"/>
    <property type="molecule type" value="Genomic_DNA"/>
</dbReference>
<accession>A0ABX4E660</accession>